<dbReference type="PROSITE" id="PS50893">
    <property type="entry name" value="ABC_TRANSPORTER_2"/>
    <property type="match status" value="1"/>
</dbReference>
<dbReference type="InterPro" id="IPR050086">
    <property type="entry name" value="MetN_ABC_transporter-like"/>
</dbReference>
<dbReference type="GO" id="GO:0005886">
    <property type="term" value="C:plasma membrane"/>
    <property type="evidence" value="ECO:0007669"/>
    <property type="project" value="UniProtKB-SubCell"/>
</dbReference>
<evidence type="ECO:0000256" key="8">
    <source>
        <dbReference type="ARBA" id="ARBA00023136"/>
    </source>
</evidence>
<dbReference type="InterPro" id="IPR017871">
    <property type="entry name" value="ABC_transporter-like_CS"/>
</dbReference>
<gene>
    <name evidence="12" type="primary">glnQ</name>
    <name evidence="12" type="ORF">DDJ31_38135</name>
    <name evidence="11" type="ORF">ELQ87_01230</name>
</gene>
<evidence type="ECO:0000256" key="1">
    <source>
        <dbReference type="ARBA" id="ARBA00004202"/>
    </source>
</evidence>
<evidence type="ECO:0000259" key="10">
    <source>
        <dbReference type="PROSITE" id="PS50893"/>
    </source>
</evidence>
<dbReference type="AlphaFoldDB" id="A0A3S9Z5N1"/>
<dbReference type="GO" id="GO:0016887">
    <property type="term" value="F:ATP hydrolysis activity"/>
    <property type="evidence" value="ECO:0007669"/>
    <property type="project" value="InterPro"/>
</dbReference>
<feature type="domain" description="ABC transporter" evidence="10">
    <location>
        <begin position="43"/>
        <end position="277"/>
    </location>
</feature>
<evidence type="ECO:0000313" key="11">
    <source>
        <dbReference type="EMBL" id="AZS83066.1"/>
    </source>
</evidence>
<dbReference type="PIRSF" id="PIRSF039085">
    <property type="entry name" value="ABC_ATPase_HisP"/>
    <property type="match status" value="1"/>
</dbReference>
<dbReference type="Pfam" id="PF00005">
    <property type="entry name" value="ABC_tran"/>
    <property type="match status" value="1"/>
</dbReference>
<dbReference type="Proteomes" id="UP000501753">
    <property type="component" value="Chromosome"/>
</dbReference>
<feature type="compositionally biased region" description="Low complexity" evidence="9">
    <location>
        <begin position="1"/>
        <end position="37"/>
    </location>
</feature>
<dbReference type="EMBL" id="CP034687">
    <property type="protein sequence ID" value="AZS83066.1"/>
    <property type="molecule type" value="Genomic_DNA"/>
</dbReference>
<evidence type="ECO:0000256" key="4">
    <source>
        <dbReference type="ARBA" id="ARBA00022475"/>
    </source>
</evidence>
<dbReference type="SMART" id="SM00382">
    <property type="entry name" value="AAA"/>
    <property type="match status" value="1"/>
</dbReference>
<sequence>MNRAPRGTPAPAATPSRPSRPSGPSGPFDPAAPATTARPGTVLLGQGLTRAYHDRSVLHQVDLTVPHGQTVAILGPSGAGKSTLLRCLAGLEPLQEGTVAFQGALLSKAGSAPRPAGGRIGMVFQQFNLFPHLTAAQNVSLAPRKARGVRTAQADARARDLLARVGLAEHVDHYPYELSGGQQQRVAIARALAMDPELMLFDEPTSALDPEFTREVLAVMRDLADSGMTIVVVTHEMDFARRGADRVVFMADGRIVEDGPAEDVLTAPAKERTRRFLDQILSE</sequence>
<proteinExistence type="inferred from homology"/>
<dbReference type="CDD" id="cd03262">
    <property type="entry name" value="ABC_HisP_GlnQ"/>
    <property type="match status" value="1"/>
</dbReference>
<dbReference type="GO" id="GO:0005524">
    <property type="term" value="F:ATP binding"/>
    <property type="evidence" value="ECO:0007669"/>
    <property type="project" value="UniProtKB-KW"/>
</dbReference>
<protein>
    <submittedName>
        <fullName evidence="11">Amino acid ABC transporter ATP-binding protein</fullName>
    </submittedName>
    <submittedName>
        <fullName evidence="12">Glutamine ABC transporter ATP-binding protein</fullName>
    </submittedName>
</protein>
<comment type="subcellular location">
    <subcellularLocation>
        <location evidence="1">Cell membrane</location>
        <topology evidence="1">Peripheral membrane protein</topology>
    </subcellularLocation>
</comment>
<keyword evidence="8" id="KW-0472">Membrane</keyword>
<dbReference type="InterPro" id="IPR027417">
    <property type="entry name" value="P-loop_NTPase"/>
</dbReference>
<dbReference type="InterPro" id="IPR003439">
    <property type="entry name" value="ABC_transporter-like_ATP-bd"/>
</dbReference>
<dbReference type="KEGG" id="sgd:ELQ87_01230"/>
<dbReference type="Proteomes" id="UP000271291">
    <property type="component" value="Chromosome"/>
</dbReference>
<keyword evidence="6 11" id="KW-0067">ATP-binding</keyword>
<reference evidence="11 13" key="2">
    <citation type="submission" date="2018-12" db="EMBL/GenBank/DDBJ databases">
        <title>Streptomyces griseoviridis F1-27 complete genome.</title>
        <authorList>
            <person name="Mariita R.M."/>
            <person name="Sello J.K."/>
        </authorList>
    </citation>
    <scope>NUCLEOTIDE SEQUENCE [LARGE SCALE GENOMIC DNA]</scope>
    <source>
        <strain evidence="11 13">F1-27</strain>
    </source>
</reference>
<evidence type="ECO:0000313" key="14">
    <source>
        <dbReference type="Proteomes" id="UP000501753"/>
    </source>
</evidence>
<evidence type="ECO:0000313" key="12">
    <source>
        <dbReference type="EMBL" id="QCN90081.1"/>
    </source>
</evidence>
<dbReference type="InterPro" id="IPR003593">
    <property type="entry name" value="AAA+_ATPase"/>
</dbReference>
<keyword evidence="4" id="KW-1003">Cell membrane</keyword>
<comment type="similarity">
    <text evidence="2">Belongs to the ABC transporter superfamily.</text>
</comment>
<dbReference type="PROSITE" id="PS00211">
    <property type="entry name" value="ABC_TRANSPORTER_1"/>
    <property type="match status" value="1"/>
</dbReference>
<keyword evidence="7" id="KW-0029">Amino-acid transport</keyword>
<dbReference type="OrthoDB" id="4110273at2"/>
<evidence type="ECO:0000256" key="6">
    <source>
        <dbReference type="ARBA" id="ARBA00022840"/>
    </source>
</evidence>
<feature type="region of interest" description="Disordered" evidence="9">
    <location>
        <begin position="1"/>
        <end position="38"/>
    </location>
</feature>
<evidence type="ECO:0000256" key="2">
    <source>
        <dbReference type="ARBA" id="ARBA00005417"/>
    </source>
</evidence>
<evidence type="ECO:0000256" key="7">
    <source>
        <dbReference type="ARBA" id="ARBA00022970"/>
    </source>
</evidence>
<dbReference type="SUPFAM" id="SSF52540">
    <property type="entry name" value="P-loop containing nucleoside triphosphate hydrolases"/>
    <property type="match status" value="1"/>
</dbReference>
<dbReference type="GO" id="GO:0015424">
    <property type="term" value="F:ABC-type amino acid transporter activity"/>
    <property type="evidence" value="ECO:0007669"/>
    <property type="project" value="InterPro"/>
</dbReference>
<organism evidence="11 13">
    <name type="scientific">Streptomyces griseoviridis</name>
    <dbReference type="NCBI Taxonomy" id="45398"/>
    <lineage>
        <taxon>Bacteria</taxon>
        <taxon>Bacillati</taxon>
        <taxon>Actinomycetota</taxon>
        <taxon>Actinomycetes</taxon>
        <taxon>Kitasatosporales</taxon>
        <taxon>Streptomycetaceae</taxon>
        <taxon>Streptomyces</taxon>
    </lineage>
</organism>
<evidence type="ECO:0000256" key="3">
    <source>
        <dbReference type="ARBA" id="ARBA00022448"/>
    </source>
</evidence>
<name>A0A3S9Z5N1_STRGD</name>
<dbReference type="PANTHER" id="PTHR43166">
    <property type="entry name" value="AMINO ACID IMPORT ATP-BINDING PROTEIN"/>
    <property type="match status" value="1"/>
</dbReference>
<keyword evidence="5" id="KW-0547">Nucleotide-binding</keyword>
<accession>A0A3S9Z5N1</accession>
<dbReference type="Gene3D" id="3.40.50.300">
    <property type="entry name" value="P-loop containing nucleotide triphosphate hydrolases"/>
    <property type="match status" value="1"/>
</dbReference>
<dbReference type="PANTHER" id="PTHR43166:SF9">
    <property type="entry name" value="GLUTAMATE_ASPARTATE IMPORT ATP-BINDING PROTEIN GLTL"/>
    <property type="match status" value="1"/>
</dbReference>
<reference evidence="12 14" key="1">
    <citation type="submission" date="2018-04" db="EMBL/GenBank/DDBJ databases">
        <title>Complete genome sequences of Streptomyces griseoviridis K61 and characterization of antagonistic properties of biological control agents.</title>
        <authorList>
            <person name="Mariita R.M."/>
            <person name="Sello J.K."/>
        </authorList>
    </citation>
    <scope>NUCLEOTIDE SEQUENCE [LARGE SCALE GENOMIC DNA]</scope>
    <source>
        <strain evidence="12 14">K61</strain>
    </source>
</reference>
<evidence type="ECO:0000256" key="9">
    <source>
        <dbReference type="SAM" id="MobiDB-lite"/>
    </source>
</evidence>
<evidence type="ECO:0000313" key="13">
    <source>
        <dbReference type="Proteomes" id="UP000271291"/>
    </source>
</evidence>
<keyword evidence="14" id="KW-1185">Reference proteome</keyword>
<dbReference type="EMBL" id="CP029078">
    <property type="protein sequence ID" value="QCN90081.1"/>
    <property type="molecule type" value="Genomic_DNA"/>
</dbReference>
<keyword evidence="3" id="KW-0813">Transport</keyword>
<dbReference type="InterPro" id="IPR030679">
    <property type="entry name" value="ABC_ATPase_HisP-typ"/>
</dbReference>
<evidence type="ECO:0000256" key="5">
    <source>
        <dbReference type="ARBA" id="ARBA00022741"/>
    </source>
</evidence>